<evidence type="ECO:0000259" key="8">
    <source>
        <dbReference type="PROSITE" id="PS51007"/>
    </source>
</evidence>
<protein>
    <submittedName>
        <fullName evidence="9">Cytochrome c2</fullName>
    </submittedName>
</protein>
<dbReference type="Pfam" id="PF00034">
    <property type="entry name" value="Cytochrom_C"/>
    <property type="match status" value="1"/>
</dbReference>
<evidence type="ECO:0000256" key="1">
    <source>
        <dbReference type="ARBA" id="ARBA00022448"/>
    </source>
</evidence>
<dbReference type="GO" id="GO:0009055">
    <property type="term" value="F:electron transfer activity"/>
    <property type="evidence" value="ECO:0007669"/>
    <property type="project" value="InterPro"/>
</dbReference>
<keyword evidence="7" id="KW-0732">Signal</keyword>
<keyword evidence="10" id="KW-1185">Reference proteome</keyword>
<dbReference type="Gene3D" id="1.10.760.10">
    <property type="entry name" value="Cytochrome c-like domain"/>
    <property type="match status" value="1"/>
</dbReference>
<keyword evidence="4" id="KW-0249">Electron transport</keyword>
<dbReference type="InterPro" id="IPR002327">
    <property type="entry name" value="Cyt_c_1A/1B"/>
</dbReference>
<evidence type="ECO:0000256" key="4">
    <source>
        <dbReference type="ARBA" id="ARBA00022982"/>
    </source>
</evidence>
<dbReference type="SUPFAM" id="SSF46626">
    <property type="entry name" value="Cytochrome c"/>
    <property type="match status" value="1"/>
</dbReference>
<dbReference type="InterPro" id="IPR036909">
    <property type="entry name" value="Cyt_c-like_dom_sf"/>
</dbReference>
<dbReference type="GO" id="GO:0046872">
    <property type="term" value="F:metal ion binding"/>
    <property type="evidence" value="ECO:0007669"/>
    <property type="project" value="UniProtKB-KW"/>
</dbReference>
<keyword evidence="1" id="KW-0813">Transport</keyword>
<dbReference type="AlphaFoldDB" id="A0A158KN64"/>
<dbReference type="GO" id="GO:0020037">
    <property type="term" value="F:heme binding"/>
    <property type="evidence" value="ECO:0007669"/>
    <property type="project" value="InterPro"/>
</dbReference>
<keyword evidence="5 6" id="KW-0408">Iron</keyword>
<feature type="signal peptide" evidence="7">
    <location>
        <begin position="1"/>
        <end position="24"/>
    </location>
</feature>
<reference evidence="9" key="1">
    <citation type="submission" date="2016-01" db="EMBL/GenBank/DDBJ databases">
        <authorList>
            <person name="Peeters C."/>
        </authorList>
    </citation>
    <scope>NUCLEOTIDE SEQUENCE [LARGE SCALE GENOMIC DNA]</scope>
    <source>
        <strain evidence="9">LMG 22940</strain>
    </source>
</reference>
<accession>A0A158KN64</accession>
<evidence type="ECO:0000256" key="3">
    <source>
        <dbReference type="ARBA" id="ARBA00022723"/>
    </source>
</evidence>
<evidence type="ECO:0000256" key="5">
    <source>
        <dbReference type="ARBA" id="ARBA00023004"/>
    </source>
</evidence>
<dbReference type="InterPro" id="IPR009056">
    <property type="entry name" value="Cyt_c-like_dom"/>
</dbReference>
<organism evidence="9 10">
    <name type="scientific">Caballeronia choica</name>
    <dbReference type="NCBI Taxonomy" id="326476"/>
    <lineage>
        <taxon>Bacteria</taxon>
        <taxon>Pseudomonadati</taxon>
        <taxon>Pseudomonadota</taxon>
        <taxon>Betaproteobacteria</taxon>
        <taxon>Burkholderiales</taxon>
        <taxon>Burkholderiaceae</taxon>
        <taxon>Caballeronia</taxon>
    </lineage>
</organism>
<name>A0A158KN64_9BURK</name>
<comment type="caution">
    <text evidence="9">The sequence shown here is derived from an EMBL/GenBank/DDBJ whole genome shotgun (WGS) entry which is preliminary data.</text>
</comment>
<feature type="domain" description="Cytochrome c" evidence="8">
    <location>
        <begin position="29"/>
        <end position="131"/>
    </location>
</feature>
<dbReference type="RefSeq" id="WP_087648360.1">
    <property type="nucleotide sequence ID" value="NZ_FCON02000115.1"/>
</dbReference>
<evidence type="ECO:0000256" key="2">
    <source>
        <dbReference type="ARBA" id="ARBA00022617"/>
    </source>
</evidence>
<proteinExistence type="predicted"/>
<dbReference type="PRINTS" id="PR00604">
    <property type="entry name" value="CYTCHRMECIAB"/>
</dbReference>
<evidence type="ECO:0000313" key="9">
    <source>
        <dbReference type="EMBL" id="SAL82189.1"/>
    </source>
</evidence>
<keyword evidence="2 6" id="KW-0349">Heme</keyword>
<dbReference type="PANTHER" id="PTHR11961">
    <property type="entry name" value="CYTOCHROME C"/>
    <property type="match status" value="1"/>
</dbReference>
<dbReference type="EMBL" id="FCON02000115">
    <property type="protein sequence ID" value="SAL82189.1"/>
    <property type="molecule type" value="Genomic_DNA"/>
</dbReference>
<evidence type="ECO:0000256" key="7">
    <source>
        <dbReference type="SAM" id="SignalP"/>
    </source>
</evidence>
<sequence length="131" mass="13889">MNRIRNVAMMLAAVLSLAAGASHAEDAQDTVAFGKKLTTNNCAVCHTFGKGEPNGQGPNLFGIVGRPFASDASFKYSAGMKAAAPGKVWDAKLLDAWLTDTQTVAPGNAMTYFEGDPARRQKIIAYLSTLH</sequence>
<evidence type="ECO:0000256" key="6">
    <source>
        <dbReference type="PROSITE-ProRule" id="PRU00433"/>
    </source>
</evidence>
<dbReference type="PROSITE" id="PS51007">
    <property type="entry name" value="CYTC"/>
    <property type="match status" value="1"/>
</dbReference>
<dbReference type="OrthoDB" id="9805828at2"/>
<keyword evidence="3 6" id="KW-0479">Metal-binding</keyword>
<gene>
    <name evidence="9" type="ORF">AWB68_06420</name>
</gene>
<feature type="chain" id="PRO_5011108646" evidence="7">
    <location>
        <begin position="25"/>
        <end position="131"/>
    </location>
</feature>
<evidence type="ECO:0000313" key="10">
    <source>
        <dbReference type="Proteomes" id="UP000054770"/>
    </source>
</evidence>
<dbReference type="Proteomes" id="UP000054770">
    <property type="component" value="Unassembled WGS sequence"/>
</dbReference>